<evidence type="ECO:0000256" key="5">
    <source>
        <dbReference type="ARBA" id="ARBA00022741"/>
    </source>
</evidence>
<dbReference type="PROSITE" id="PS50030">
    <property type="entry name" value="UBA"/>
    <property type="match status" value="1"/>
</dbReference>
<dbReference type="CDD" id="cd14335">
    <property type="entry name" value="UBA_SnRK1_plant"/>
    <property type="match status" value="1"/>
</dbReference>
<dbReference type="STRING" id="145388.A0A0D2NAK6"/>
<dbReference type="OrthoDB" id="193931at2759"/>
<evidence type="ECO:0000256" key="4">
    <source>
        <dbReference type="ARBA" id="ARBA00022679"/>
    </source>
</evidence>
<dbReference type="PANTHER" id="PTHR24346:SF82">
    <property type="entry name" value="KP78A-RELATED"/>
    <property type="match status" value="1"/>
</dbReference>
<evidence type="ECO:0000256" key="8">
    <source>
        <dbReference type="ARBA" id="ARBA00047899"/>
    </source>
</evidence>
<dbReference type="GeneID" id="25738254"/>
<feature type="domain" description="UBA" evidence="12">
    <location>
        <begin position="274"/>
        <end position="314"/>
    </location>
</feature>
<sequence>MRAQQQSGSSSTAPWQWQRRRRQQQHQQQPRQQQQSQSSTNGRIIMRREIKILRLFMHPHIIRLYEVIETPSDIYVVMEYVRGGELFDHIVEKGRLPEDEARHFFQQIISGVEYCHRNMVVHRDLKPENLLLDSSMAVKIADFGLSNVMHDGHFLKTSCGSPNYAAPEVISGKLYAGPEVDVWSCGVILYALLCGSLPFDDENIPNLFKKIKGGIYNLPSHLSPGARDLIPRMLLVDPLKRITIPEVRCHPWFTARLPRYLAVMQADAAMTRPRMDSDIIAEVTRLGFDRDMLIQSLRGREQNKATVTYYLIADNRRRTPSSGYLSGEMQEVGSSTPGGFGGGGGGQHGGHAHQGGGGHGGGGGGGGAGLPQQRLVAERRWRLGVAARGHPSALMGELYRALQANRISWKKTGPYNLKCRRVVTLHPSRLWRMSEDGEEQQQHHHHQQHHQHELVRNSSGGVRRLPHQQQHHNSSGDGGGDAMQQDPSSHHPLELEQQQQHHNHHQQQQQQQQAAAAAAAAAFGKSAPIPLASPGHLAARAEAQAAVAGGGGGGAGGSPGRGGGGARAGGGSGGGAGGGQAVEYLVKFECQLYKLRDEEYTVDVQRLEGDVSVFLD</sequence>
<dbReference type="PROSITE" id="PS50032">
    <property type="entry name" value="KA1"/>
    <property type="match status" value="1"/>
</dbReference>
<dbReference type="SMART" id="SM00220">
    <property type="entry name" value="S_TKc"/>
    <property type="match status" value="1"/>
</dbReference>
<dbReference type="InterPro" id="IPR011009">
    <property type="entry name" value="Kinase-like_dom_sf"/>
</dbReference>
<dbReference type="Pfam" id="PF02149">
    <property type="entry name" value="KA1"/>
    <property type="match status" value="1"/>
</dbReference>
<feature type="non-terminal residue" evidence="14">
    <location>
        <position position="616"/>
    </location>
</feature>
<feature type="compositionally biased region" description="Gly residues" evidence="10">
    <location>
        <begin position="336"/>
        <end position="369"/>
    </location>
</feature>
<dbReference type="PANTHER" id="PTHR24346">
    <property type="entry name" value="MAP/MICROTUBULE AFFINITY-REGULATING KINASE"/>
    <property type="match status" value="1"/>
</dbReference>
<dbReference type="Pfam" id="PF00069">
    <property type="entry name" value="Pkinase"/>
    <property type="match status" value="1"/>
</dbReference>
<dbReference type="GO" id="GO:0005737">
    <property type="term" value="C:cytoplasm"/>
    <property type="evidence" value="ECO:0007669"/>
    <property type="project" value="TreeGrafter"/>
</dbReference>
<dbReference type="SUPFAM" id="SSF103243">
    <property type="entry name" value="KA1-like"/>
    <property type="match status" value="1"/>
</dbReference>
<dbReference type="CDD" id="cd14079">
    <property type="entry name" value="STKc_AMPK_alpha"/>
    <property type="match status" value="1"/>
</dbReference>
<dbReference type="InterPro" id="IPR028375">
    <property type="entry name" value="KA1/Ssp2_C"/>
</dbReference>
<dbReference type="PROSITE" id="PS50011">
    <property type="entry name" value="PROTEIN_KINASE_DOM"/>
    <property type="match status" value="1"/>
</dbReference>
<dbReference type="Proteomes" id="UP000054498">
    <property type="component" value="Unassembled WGS sequence"/>
</dbReference>
<keyword evidence="15" id="KW-1185">Reference proteome</keyword>
<dbReference type="RefSeq" id="XP_013901605.1">
    <property type="nucleotide sequence ID" value="XM_014046151.1"/>
</dbReference>
<evidence type="ECO:0000259" key="12">
    <source>
        <dbReference type="PROSITE" id="PS50030"/>
    </source>
</evidence>
<dbReference type="InterPro" id="IPR001772">
    <property type="entry name" value="KA1_dom"/>
</dbReference>
<feature type="region of interest" description="Disordered" evidence="10">
    <location>
        <begin position="322"/>
        <end position="371"/>
    </location>
</feature>
<feature type="domain" description="Protein kinase" evidence="11">
    <location>
        <begin position="1"/>
        <end position="253"/>
    </location>
</feature>
<comment type="similarity">
    <text evidence="1">Belongs to the protein kinase superfamily. CAMK Ser/Thr protein kinase family. SNF1 subfamily.</text>
</comment>
<dbReference type="GO" id="GO:0106310">
    <property type="term" value="F:protein serine kinase activity"/>
    <property type="evidence" value="ECO:0007669"/>
    <property type="project" value="RHEA"/>
</dbReference>
<dbReference type="AlphaFoldDB" id="A0A0D2NAK6"/>
<dbReference type="PROSITE" id="PS00108">
    <property type="entry name" value="PROTEIN_KINASE_ST"/>
    <property type="match status" value="1"/>
</dbReference>
<dbReference type="Gene3D" id="3.30.310.80">
    <property type="entry name" value="Kinase associated domain 1, KA1"/>
    <property type="match status" value="1"/>
</dbReference>
<evidence type="ECO:0000256" key="2">
    <source>
        <dbReference type="ARBA" id="ARBA00012513"/>
    </source>
</evidence>
<feature type="compositionally biased region" description="Gly residues" evidence="10">
    <location>
        <begin position="548"/>
        <end position="576"/>
    </location>
</feature>
<evidence type="ECO:0000259" key="11">
    <source>
        <dbReference type="PROSITE" id="PS50011"/>
    </source>
</evidence>
<evidence type="ECO:0000259" key="13">
    <source>
        <dbReference type="PROSITE" id="PS50032"/>
    </source>
</evidence>
<feature type="compositionally biased region" description="Polar residues" evidence="10">
    <location>
        <begin position="1"/>
        <end position="13"/>
    </location>
</feature>
<evidence type="ECO:0000256" key="10">
    <source>
        <dbReference type="SAM" id="MobiDB-lite"/>
    </source>
</evidence>
<feature type="compositionally biased region" description="Low complexity" evidence="10">
    <location>
        <begin position="506"/>
        <end position="521"/>
    </location>
</feature>
<dbReference type="GO" id="GO:0035556">
    <property type="term" value="P:intracellular signal transduction"/>
    <property type="evidence" value="ECO:0007669"/>
    <property type="project" value="TreeGrafter"/>
</dbReference>
<dbReference type="SUPFAM" id="SSF56112">
    <property type="entry name" value="Protein kinase-like (PK-like)"/>
    <property type="match status" value="1"/>
</dbReference>
<evidence type="ECO:0000256" key="1">
    <source>
        <dbReference type="ARBA" id="ARBA00006234"/>
    </source>
</evidence>
<dbReference type="InterPro" id="IPR008271">
    <property type="entry name" value="Ser/Thr_kinase_AS"/>
</dbReference>
<evidence type="ECO:0000256" key="9">
    <source>
        <dbReference type="ARBA" id="ARBA00048679"/>
    </source>
</evidence>
<accession>A0A0D2NAK6</accession>
<evidence type="ECO:0000313" key="15">
    <source>
        <dbReference type="Proteomes" id="UP000054498"/>
    </source>
</evidence>
<feature type="region of interest" description="Disordered" evidence="10">
    <location>
        <begin position="434"/>
        <end position="521"/>
    </location>
</feature>
<keyword evidence="6" id="KW-0418">Kinase</keyword>
<name>A0A0D2NAK6_9CHLO</name>
<reference evidence="14 15" key="1">
    <citation type="journal article" date="2013" name="BMC Genomics">
        <title>Reconstruction of the lipid metabolism for the microalga Monoraphidium neglectum from its genome sequence reveals characteristics suitable for biofuel production.</title>
        <authorList>
            <person name="Bogen C."/>
            <person name="Al-Dilaimi A."/>
            <person name="Albersmeier A."/>
            <person name="Wichmann J."/>
            <person name="Grundmann M."/>
            <person name="Rupp O."/>
            <person name="Lauersen K.J."/>
            <person name="Blifernez-Klassen O."/>
            <person name="Kalinowski J."/>
            <person name="Goesmann A."/>
            <person name="Mussgnug J.H."/>
            <person name="Kruse O."/>
        </authorList>
    </citation>
    <scope>NUCLEOTIDE SEQUENCE [LARGE SCALE GENOMIC DNA]</scope>
    <source>
        <strain evidence="14 15">SAG 48.87</strain>
    </source>
</reference>
<evidence type="ECO:0000256" key="7">
    <source>
        <dbReference type="ARBA" id="ARBA00022840"/>
    </source>
</evidence>
<feature type="domain" description="KA1" evidence="13">
    <location>
        <begin position="579"/>
        <end position="616"/>
    </location>
</feature>
<dbReference type="FunFam" id="1.10.510.10:FF:000407">
    <property type="entry name" value="Non-specific serine/threonine protein kinase"/>
    <property type="match status" value="1"/>
</dbReference>
<evidence type="ECO:0000313" key="14">
    <source>
        <dbReference type="EMBL" id="KIZ02586.1"/>
    </source>
</evidence>
<feature type="compositionally biased region" description="Low complexity" evidence="10">
    <location>
        <begin position="25"/>
        <end position="38"/>
    </location>
</feature>
<dbReference type="KEGG" id="mng:MNEG_5377"/>
<proteinExistence type="inferred from homology"/>
<feature type="region of interest" description="Disordered" evidence="10">
    <location>
        <begin position="1"/>
        <end position="41"/>
    </location>
</feature>
<comment type="catalytic activity">
    <reaction evidence="9">
        <text>L-seryl-[protein] + ATP = O-phospho-L-seryl-[protein] + ADP + H(+)</text>
        <dbReference type="Rhea" id="RHEA:17989"/>
        <dbReference type="Rhea" id="RHEA-COMP:9863"/>
        <dbReference type="Rhea" id="RHEA-COMP:11604"/>
        <dbReference type="ChEBI" id="CHEBI:15378"/>
        <dbReference type="ChEBI" id="CHEBI:29999"/>
        <dbReference type="ChEBI" id="CHEBI:30616"/>
        <dbReference type="ChEBI" id="CHEBI:83421"/>
        <dbReference type="ChEBI" id="CHEBI:456216"/>
        <dbReference type="EC" id="2.7.11.1"/>
    </reaction>
</comment>
<dbReference type="GO" id="GO:0005524">
    <property type="term" value="F:ATP binding"/>
    <property type="evidence" value="ECO:0007669"/>
    <property type="project" value="UniProtKB-KW"/>
</dbReference>
<evidence type="ECO:0000256" key="6">
    <source>
        <dbReference type="ARBA" id="ARBA00022777"/>
    </source>
</evidence>
<keyword evidence="7" id="KW-0067">ATP-binding</keyword>
<evidence type="ECO:0000256" key="3">
    <source>
        <dbReference type="ARBA" id="ARBA00022527"/>
    </source>
</evidence>
<dbReference type="InterPro" id="IPR000719">
    <property type="entry name" value="Prot_kinase_dom"/>
</dbReference>
<keyword evidence="5" id="KW-0547">Nucleotide-binding</keyword>
<dbReference type="EC" id="2.7.11.1" evidence="2"/>
<feature type="region of interest" description="Disordered" evidence="10">
    <location>
        <begin position="547"/>
        <end position="576"/>
    </location>
</feature>
<dbReference type="GO" id="GO:0004674">
    <property type="term" value="F:protein serine/threonine kinase activity"/>
    <property type="evidence" value="ECO:0007669"/>
    <property type="project" value="UniProtKB-KW"/>
</dbReference>
<dbReference type="InterPro" id="IPR015940">
    <property type="entry name" value="UBA"/>
</dbReference>
<organism evidence="14 15">
    <name type="scientific">Monoraphidium neglectum</name>
    <dbReference type="NCBI Taxonomy" id="145388"/>
    <lineage>
        <taxon>Eukaryota</taxon>
        <taxon>Viridiplantae</taxon>
        <taxon>Chlorophyta</taxon>
        <taxon>core chlorophytes</taxon>
        <taxon>Chlorophyceae</taxon>
        <taxon>CS clade</taxon>
        <taxon>Sphaeropleales</taxon>
        <taxon>Selenastraceae</taxon>
        <taxon>Monoraphidium</taxon>
    </lineage>
</organism>
<dbReference type="EMBL" id="KK101014">
    <property type="protein sequence ID" value="KIZ02586.1"/>
    <property type="molecule type" value="Genomic_DNA"/>
</dbReference>
<gene>
    <name evidence="14" type="ORF">MNEG_5377</name>
</gene>
<keyword evidence="3" id="KW-0723">Serine/threonine-protein kinase</keyword>
<keyword evidence="4" id="KW-0808">Transferase</keyword>
<protein>
    <recommendedName>
        <fullName evidence="2">non-specific serine/threonine protein kinase</fullName>
        <ecNumber evidence="2">2.7.11.1</ecNumber>
    </recommendedName>
</protein>
<dbReference type="Gene3D" id="1.10.510.10">
    <property type="entry name" value="Transferase(Phosphotransferase) domain 1"/>
    <property type="match status" value="1"/>
</dbReference>
<comment type="catalytic activity">
    <reaction evidence="8">
        <text>L-threonyl-[protein] + ATP = O-phospho-L-threonyl-[protein] + ADP + H(+)</text>
        <dbReference type="Rhea" id="RHEA:46608"/>
        <dbReference type="Rhea" id="RHEA-COMP:11060"/>
        <dbReference type="Rhea" id="RHEA-COMP:11605"/>
        <dbReference type="ChEBI" id="CHEBI:15378"/>
        <dbReference type="ChEBI" id="CHEBI:30013"/>
        <dbReference type="ChEBI" id="CHEBI:30616"/>
        <dbReference type="ChEBI" id="CHEBI:61977"/>
        <dbReference type="ChEBI" id="CHEBI:456216"/>
        <dbReference type="EC" id="2.7.11.1"/>
    </reaction>
</comment>